<dbReference type="AlphaFoldDB" id="A0A6M3JS99"/>
<reference evidence="2" key="1">
    <citation type="submission" date="2020-03" db="EMBL/GenBank/DDBJ databases">
        <title>The deep terrestrial virosphere.</title>
        <authorList>
            <person name="Holmfeldt K."/>
            <person name="Nilsson E."/>
            <person name="Simone D."/>
            <person name="Lopez-Fernandez M."/>
            <person name="Wu X."/>
            <person name="de Brujin I."/>
            <person name="Lundin D."/>
            <person name="Andersson A."/>
            <person name="Bertilsson S."/>
            <person name="Dopson M."/>
        </authorList>
    </citation>
    <scope>NUCLEOTIDE SEQUENCE</scope>
    <source>
        <strain evidence="2">MM415A03039</strain>
        <strain evidence="1">MM415B00468</strain>
    </source>
</reference>
<evidence type="ECO:0000313" key="1">
    <source>
        <dbReference type="EMBL" id="QJA64719.1"/>
    </source>
</evidence>
<accession>A0A6M3JS99</accession>
<evidence type="ECO:0000313" key="2">
    <source>
        <dbReference type="EMBL" id="QJA71795.1"/>
    </source>
</evidence>
<dbReference type="EMBL" id="MT141900">
    <property type="protein sequence ID" value="QJA71795.1"/>
    <property type="molecule type" value="Genomic_DNA"/>
</dbReference>
<dbReference type="EMBL" id="MT141525">
    <property type="protein sequence ID" value="QJA64719.1"/>
    <property type="molecule type" value="Genomic_DNA"/>
</dbReference>
<sequence>MSIEVKVSLEWLKQVHRDLDACQKVIWLAGCRPQVPGGFDPAYVTGAQARLQEIDALIATGQQLESTQAAQNDHDLSHWASSLKCTWPVEPLDPEGAWMIGSIDDHGDGDKTHYPVITVEADQYDAPGDSEKIAKALSALWQRAFSDASPEAKPALPPMNEALLYILGRPNFMCYGVAQSLRKLGHSIPNKTEDEQAHVIHWMLNSYLLHGEGWLGACNTEIASLNPTAGPTNE</sequence>
<gene>
    <name evidence="2" type="ORF">MM415A03039_0004</name>
    <name evidence="1" type="ORF">MM415B00468_0006</name>
</gene>
<protein>
    <submittedName>
        <fullName evidence="2">Uncharacterized protein</fullName>
    </submittedName>
</protein>
<organism evidence="2">
    <name type="scientific">viral metagenome</name>
    <dbReference type="NCBI Taxonomy" id="1070528"/>
    <lineage>
        <taxon>unclassified sequences</taxon>
        <taxon>metagenomes</taxon>
        <taxon>organismal metagenomes</taxon>
    </lineage>
</organism>
<name>A0A6M3JS99_9ZZZZ</name>
<proteinExistence type="predicted"/>